<evidence type="ECO:0000256" key="1">
    <source>
        <dbReference type="ARBA" id="ARBA00022723"/>
    </source>
</evidence>
<evidence type="ECO:0000256" key="5">
    <source>
        <dbReference type="SAM" id="MobiDB-lite"/>
    </source>
</evidence>
<evidence type="ECO:0000259" key="6">
    <source>
        <dbReference type="PROSITE" id="PS51706"/>
    </source>
</evidence>
<dbReference type="Pfam" id="PF01926">
    <property type="entry name" value="MMR_HSR1"/>
    <property type="match status" value="1"/>
</dbReference>
<name>A0A6A5K3W2_9PLEO</name>
<evidence type="ECO:0000256" key="2">
    <source>
        <dbReference type="ARBA" id="ARBA00022741"/>
    </source>
</evidence>
<feature type="domain" description="EngB-type G" evidence="6">
    <location>
        <begin position="223"/>
        <end position="405"/>
    </location>
</feature>
<gene>
    <name evidence="7" type="ORF">BDW02DRAFT_574263</name>
</gene>
<feature type="region of interest" description="Disordered" evidence="5">
    <location>
        <begin position="130"/>
        <end position="159"/>
    </location>
</feature>
<evidence type="ECO:0000313" key="8">
    <source>
        <dbReference type="Proteomes" id="UP000800040"/>
    </source>
</evidence>
<keyword evidence="4" id="KW-0342">GTP-binding</keyword>
<dbReference type="PRINTS" id="PR00326">
    <property type="entry name" value="GTP1OBG"/>
</dbReference>
<evidence type="ECO:0000256" key="3">
    <source>
        <dbReference type="ARBA" id="ARBA00022842"/>
    </source>
</evidence>
<evidence type="ECO:0000313" key="7">
    <source>
        <dbReference type="EMBL" id="KAF1829144.1"/>
    </source>
</evidence>
<dbReference type="EMBL" id="ML975464">
    <property type="protein sequence ID" value="KAF1829144.1"/>
    <property type="molecule type" value="Genomic_DNA"/>
</dbReference>
<keyword evidence="1" id="KW-0479">Metal-binding</keyword>
<dbReference type="PANTHER" id="PTHR46498">
    <property type="entry name" value="GTP-BINDING PROTEIN 8"/>
    <property type="match status" value="1"/>
</dbReference>
<dbReference type="GO" id="GO:0046872">
    <property type="term" value="F:metal ion binding"/>
    <property type="evidence" value="ECO:0007669"/>
    <property type="project" value="UniProtKB-KW"/>
</dbReference>
<dbReference type="PROSITE" id="PS51706">
    <property type="entry name" value="G_ENGB"/>
    <property type="match status" value="1"/>
</dbReference>
<dbReference type="GO" id="GO:0005525">
    <property type="term" value="F:GTP binding"/>
    <property type="evidence" value="ECO:0007669"/>
    <property type="project" value="UniProtKB-KW"/>
</dbReference>
<keyword evidence="2" id="KW-0547">Nucleotide-binding</keyword>
<organism evidence="7 8">
    <name type="scientific">Decorospora gaudefroyi</name>
    <dbReference type="NCBI Taxonomy" id="184978"/>
    <lineage>
        <taxon>Eukaryota</taxon>
        <taxon>Fungi</taxon>
        <taxon>Dikarya</taxon>
        <taxon>Ascomycota</taxon>
        <taxon>Pezizomycotina</taxon>
        <taxon>Dothideomycetes</taxon>
        <taxon>Pleosporomycetidae</taxon>
        <taxon>Pleosporales</taxon>
        <taxon>Pleosporineae</taxon>
        <taxon>Pleosporaceae</taxon>
        <taxon>Decorospora</taxon>
    </lineage>
</organism>
<dbReference type="InterPro" id="IPR006073">
    <property type="entry name" value="GTP-bd"/>
</dbReference>
<dbReference type="SUPFAM" id="SSF52540">
    <property type="entry name" value="P-loop containing nucleoside triphosphate hydrolases"/>
    <property type="match status" value="1"/>
</dbReference>
<feature type="compositionally biased region" description="Polar residues" evidence="5">
    <location>
        <begin position="26"/>
        <end position="38"/>
    </location>
</feature>
<dbReference type="GO" id="GO:0005739">
    <property type="term" value="C:mitochondrion"/>
    <property type="evidence" value="ECO:0007669"/>
    <property type="project" value="TreeGrafter"/>
</dbReference>
<keyword evidence="3" id="KW-0460">Magnesium</keyword>
<protein>
    <submittedName>
        <fullName evidence="7">P-loop containing nucleoside triphosphate hydrolase protein</fullName>
    </submittedName>
</protein>
<keyword evidence="8" id="KW-1185">Reference proteome</keyword>
<dbReference type="OrthoDB" id="391988at2759"/>
<dbReference type="GO" id="GO:0016787">
    <property type="term" value="F:hydrolase activity"/>
    <property type="evidence" value="ECO:0007669"/>
    <property type="project" value="UniProtKB-KW"/>
</dbReference>
<dbReference type="Proteomes" id="UP000800040">
    <property type="component" value="Unassembled WGS sequence"/>
</dbReference>
<evidence type="ECO:0000256" key="4">
    <source>
        <dbReference type="ARBA" id="ARBA00023134"/>
    </source>
</evidence>
<dbReference type="PANTHER" id="PTHR46498:SF1">
    <property type="entry name" value="GTP-BINDING PROTEIN 8"/>
    <property type="match status" value="1"/>
</dbReference>
<dbReference type="Gene3D" id="3.40.50.300">
    <property type="entry name" value="P-loop containing nucleotide triphosphate hydrolases"/>
    <property type="match status" value="1"/>
</dbReference>
<dbReference type="CDD" id="cd01876">
    <property type="entry name" value="YihA_EngB"/>
    <property type="match status" value="1"/>
</dbReference>
<feature type="region of interest" description="Disordered" evidence="5">
    <location>
        <begin position="26"/>
        <end position="106"/>
    </location>
</feature>
<dbReference type="InterPro" id="IPR052279">
    <property type="entry name" value="EngB_GTPase"/>
</dbReference>
<dbReference type="InterPro" id="IPR030393">
    <property type="entry name" value="G_ENGB_dom"/>
</dbReference>
<accession>A0A6A5K3W2</accession>
<dbReference type="InterPro" id="IPR027417">
    <property type="entry name" value="P-loop_NTPase"/>
</dbReference>
<keyword evidence="7" id="KW-0378">Hydrolase</keyword>
<sequence length="453" mass="50441">MSLLSPNPRYICGRCIRNVLRNQTTLLTRPQSRRQSTTPDEEDATPDRKLRIRRLYIENPRLSNHGKGRAPDEYGGEPPERSARTGLVRLTSRREQAGKRPANAVERSVPWDSVELEARSGYRVPLRGKQIDKTGMEDSLVPYPSSHLSPKPKSEPEPAVLSELPKSYVKIRLNMLEDFNWYWESLPPTIAQKMKANHFFTKNAKTAKFIQSVAQFRLFPESAVPEVAFVGRSNVGKSSLLNALVNADMESLLARTSATPGFTTTMNLYGIGQGIGVTMIKRPEGHDKIVGTGGLTIVDMPGYGEGSLASWGVEIMKYIQSRKQLRRVFVLINAEHGIKDKDRSLLASLRLAGVSHQVILSKMDKVYIPKSKLIRRFGGNNDLRTPKPKGTPEELRQVMEKIKEEIQPPVGGGALGEILAVSAMTTRDGKGLGIDHLRYAVLKAVGLDDRRSR</sequence>
<reference evidence="7" key="1">
    <citation type="submission" date="2020-01" db="EMBL/GenBank/DDBJ databases">
        <authorList>
            <consortium name="DOE Joint Genome Institute"/>
            <person name="Haridas S."/>
            <person name="Albert R."/>
            <person name="Binder M."/>
            <person name="Bloem J."/>
            <person name="Labutti K."/>
            <person name="Salamov A."/>
            <person name="Andreopoulos B."/>
            <person name="Baker S.E."/>
            <person name="Barry K."/>
            <person name="Bills G."/>
            <person name="Bluhm B.H."/>
            <person name="Cannon C."/>
            <person name="Castanera R."/>
            <person name="Culley D.E."/>
            <person name="Daum C."/>
            <person name="Ezra D."/>
            <person name="Gonzalez J.B."/>
            <person name="Henrissat B."/>
            <person name="Kuo A."/>
            <person name="Liang C."/>
            <person name="Lipzen A."/>
            <person name="Lutzoni F."/>
            <person name="Magnuson J."/>
            <person name="Mondo S."/>
            <person name="Nolan M."/>
            <person name="Ohm R."/>
            <person name="Pangilinan J."/>
            <person name="Park H.-J."/>
            <person name="Ramirez L."/>
            <person name="Alfaro M."/>
            <person name="Sun H."/>
            <person name="Tritt A."/>
            <person name="Yoshinaga Y."/>
            <person name="Zwiers L.-H."/>
            <person name="Turgeon B.G."/>
            <person name="Goodwin S.B."/>
            <person name="Spatafora J.W."/>
            <person name="Crous P.W."/>
            <person name="Grigoriev I.V."/>
        </authorList>
    </citation>
    <scope>NUCLEOTIDE SEQUENCE</scope>
    <source>
        <strain evidence="7">P77</strain>
    </source>
</reference>
<proteinExistence type="predicted"/>
<dbReference type="AlphaFoldDB" id="A0A6A5K3W2"/>